<evidence type="ECO:0000256" key="1">
    <source>
        <dbReference type="SAM" id="MobiDB-lite"/>
    </source>
</evidence>
<evidence type="ECO:0000313" key="2">
    <source>
        <dbReference type="EMBL" id="KAK8017075.1"/>
    </source>
</evidence>
<evidence type="ECO:0000313" key="3">
    <source>
        <dbReference type="Proteomes" id="UP001444661"/>
    </source>
</evidence>
<gene>
    <name evidence="2" type="ORF">PG993_015264</name>
</gene>
<sequence length="123" mass="13710">MAGLFGIRWPKPLKRKKRRYLTPDSDEFVVVDNGGAKRQKTQGSDDFGADDDDDDFGGDGSEDDFEGIDSLPDETEKIQKRLKESFSDPRGHFTFQHLIGSGSNGVAILLLDHRVHPPETPHS</sequence>
<comment type="caution">
    <text evidence="2">The sequence shown here is derived from an EMBL/GenBank/DDBJ whole genome shotgun (WGS) entry which is preliminary data.</text>
</comment>
<protein>
    <submittedName>
        <fullName evidence="2">Uncharacterized protein</fullName>
    </submittedName>
</protein>
<dbReference type="EMBL" id="JAQQWK010000014">
    <property type="protein sequence ID" value="KAK8017075.1"/>
    <property type="molecule type" value="Genomic_DNA"/>
</dbReference>
<keyword evidence="3" id="KW-1185">Reference proteome</keyword>
<reference evidence="2 3" key="1">
    <citation type="submission" date="2023-01" db="EMBL/GenBank/DDBJ databases">
        <title>Analysis of 21 Apiospora genomes using comparative genomics revels a genus with tremendous synthesis potential of carbohydrate active enzymes and secondary metabolites.</title>
        <authorList>
            <person name="Sorensen T."/>
        </authorList>
    </citation>
    <scope>NUCLEOTIDE SEQUENCE [LARGE SCALE GENOMIC DNA]</scope>
    <source>
        <strain evidence="2 3">CBS 33761</strain>
    </source>
</reference>
<feature type="compositionally biased region" description="Acidic residues" evidence="1">
    <location>
        <begin position="47"/>
        <end position="73"/>
    </location>
</feature>
<accession>A0ABR1RRJ3</accession>
<organism evidence="2 3">
    <name type="scientific">Apiospora rasikravindrae</name>
    <dbReference type="NCBI Taxonomy" id="990691"/>
    <lineage>
        <taxon>Eukaryota</taxon>
        <taxon>Fungi</taxon>
        <taxon>Dikarya</taxon>
        <taxon>Ascomycota</taxon>
        <taxon>Pezizomycotina</taxon>
        <taxon>Sordariomycetes</taxon>
        <taxon>Xylariomycetidae</taxon>
        <taxon>Amphisphaeriales</taxon>
        <taxon>Apiosporaceae</taxon>
        <taxon>Apiospora</taxon>
    </lineage>
</organism>
<proteinExistence type="predicted"/>
<name>A0ABR1RRJ3_9PEZI</name>
<dbReference type="Proteomes" id="UP001444661">
    <property type="component" value="Unassembled WGS sequence"/>
</dbReference>
<feature type="region of interest" description="Disordered" evidence="1">
    <location>
        <begin position="32"/>
        <end position="73"/>
    </location>
</feature>